<dbReference type="SUPFAM" id="SSF51011">
    <property type="entry name" value="Glycosyl hydrolase domain"/>
    <property type="match status" value="1"/>
</dbReference>
<keyword evidence="2" id="KW-1185">Reference proteome</keyword>
<dbReference type="InterPro" id="IPR013780">
    <property type="entry name" value="Glyco_hydro_b"/>
</dbReference>
<protein>
    <submittedName>
        <fullName evidence="1">Glycogen operon protein GlgX</fullName>
    </submittedName>
</protein>
<evidence type="ECO:0000313" key="2">
    <source>
        <dbReference type="Proteomes" id="UP000643810"/>
    </source>
</evidence>
<reference evidence="1 2" key="1">
    <citation type="submission" date="2020-08" db="EMBL/GenBank/DDBJ databases">
        <title>Genome public.</title>
        <authorList>
            <person name="Liu C."/>
            <person name="Sun Q."/>
        </authorList>
    </citation>
    <scope>NUCLEOTIDE SEQUENCE [LARGE SCALE GENOMIC DNA]</scope>
    <source>
        <strain evidence="1 2">NSJ-9</strain>
    </source>
</reference>
<dbReference type="PANTHER" id="PTHR43002">
    <property type="entry name" value="GLYCOGEN DEBRANCHING ENZYME"/>
    <property type="match status" value="1"/>
</dbReference>
<gene>
    <name evidence="1" type="ORF">H8R94_01570</name>
</gene>
<dbReference type="InterPro" id="IPR013783">
    <property type="entry name" value="Ig-like_fold"/>
</dbReference>
<dbReference type="EMBL" id="JACOPG010000001">
    <property type="protein sequence ID" value="MBC5685314.1"/>
    <property type="molecule type" value="Genomic_DNA"/>
</dbReference>
<dbReference type="Gene3D" id="2.60.40.1180">
    <property type="entry name" value="Golgi alpha-mannosidase II"/>
    <property type="match status" value="1"/>
</dbReference>
<dbReference type="Proteomes" id="UP000643810">
    <property type="component" value="Unassembled WGS sequence"/>
</dbReference>
<dbReference type="RefSeq" id="WP_186853662.1">
    <property type="nucleotide sequence ID" value="NZ_JACOPG010000001.1"/>
</dbReference>
<evidence type="ECO:0000313" key="1">
    <source>
        <dbReference type="EMBL" id="MBC5685314.1"/>
    </source>
</evidence>
<accession>A0ABR7GD17</accession>
<sequence>MKIRIGDFESYGTKETADGMMFTFFVREDQPCAICLYDRRSKKLIQTIDLSEAYRIGQVYSVEILGKHWERCCYRIRCGEHFFVDAYARSIVGREKWKDASRIGADDGLYGGFVSGGQEIAAPRHFIEAGDMVMYKLHMRGFTMQHGYKASEKGNDAGLIAGLPYLQRLGVTSIEFQPIYEFEEVFCEKKTLLDEKGISHTRWQTLDKTNYWGYGNAYYFAPKASYFGGRHAVERCRVMIQKIHEAGMEVILEMAFASEVPQDMMLDCLWYWVRYYGADGFHLLGCNIPIKRIAGSYRFRHTKIFCENLPEEILQEQKGKKHIFLYKDDFQYVGRQLQNHMQGSMVQFTNYLRRQNVSYGFVNYMANTTGFTLLDSYSYGEKHNRDNGEENRDGNNFNCSFNYGAEGATKNKQIQKMRFQQVKNGLCMTFLSQAVPLLVGGDECLNSQEGNNNPYCQDNRIGWVQYQNRSSDAKALGIFVKNLIAFRKEHRVLRQENAMCFNDYKHLGMPDLSYHGAEPWLMQVGDEQKAIGILYAGAYAGEAEDVYVAYNFHYERARIALPRLSQEKRWMQVMNTADHIGQTFEPVALEEQGHVEVAPQSISILISCAEQGKEYNESVRAL</sequence>
<dbReference type="Gene3D" id="2.60.40.10">
    <property type="entry name" value="Immunoglobulins"/>
    <property type="match status" value="1"/>
</dbReference>
<dbReference type="SUPFAM" id="SSF51445">
    <property type="entry name" value="(Trans)glycosidases"/>
    <property type="match status" value="1"/>
</dbReference>
<proteinExistence type="predicted"/>
<comment type="caution">
    <text evidence="1">The sequence shown here is derived from an EMBL/GenBank/DDBJ whole genome shotgun (WGS) entry which is preliminary data.</text>
</comment>
<dbReference type="InterPro" id="IPR017853">
    <property type="entry name" value="GH"/>
</dbReference>
<dbReference type="Gene3D" id="3.20.20.80">
    <property type="entry name" value="Glycosidases"/>
    <property type="match status" value="2"/>
</dbReference>
<name>A0ABR7GD17_9FIRM</name>
<organism evidence="1 2">
    <name type="scientific">Roseburia lenta</name>
    <dbReference type="NCBI Taxonomy" id="2763061"/>
    <lineage>
        <taxon>Bacteria</taxon>
        <taxon>Bacillati</taxon>
        <taxon>Bacillota</taxon>
        <taxon>Clostridia</taxon>
        <taxon>Lachnospirales</taxon>
        <taxon>Lachnospiraceae</taxon>
        <taxon>Roseburia</taxon>
    </lineage>
</organism>